<dbReference type="OMA" id="IIWETRI"/>
<dbReference type="PROSITE" id="PS51219">
    <property type="entry name" value="DPCK"/>
    <property type="match status" value="1"/>
</dbReference>
<reference evidence="3 4" key="1">
    <citation type="submission" date="2014-11" db="EMBL/GenBank/DDBJ databases">
        <authorList>
            <person name="Zhu J."/>
            <person name="Qi W."/>
            <person name="Song R."/>
        </authorList>
    </citation>
    <scope>NUCLEOTIDE SEQUENCE [LARGE SCALE GENOMIC DNA]</scope>
</reference>
<dbReference type="VEuPathDB" id="CryptoDB:Vbra_4028"/>
<keyword evidence="4" id="KW-1185">Reference proteome</keyword>
<dbReference type="SUPFAM" id="SSF52540">
    <property type="entry name" value="P-loop containing nucleoside triphosphate hydrolases"/>
    <property type="match status" value="1"/>
</dbReference>
<dbReference type="PANTHER" id="PTHR10695:SF46">
    <property type="entry name" value="BIFUNCTIONAL COENZYME A SYNTHASE-RELATED"/>
    <property type="match status" value="1"/>
</dbReference>
<dbReference type="STRING" id="1169540.A0A0G4EL54"/>
<dbReference type="CDD" id="cd02022">
    <property type="entry name" value="DPCK"/>
    <property type="match status" value="1"/>
</dbReference>
<dbReference type="OrthoDB" id="247245at2759"/>
<dbReference type="EMBL" id="CDMY01000263">
    <property type="protein sequence ID" value="CEL98141.1"/>
    <property type="molecule type" value="Genomic_DNA"/>
</dbReference>
<accession>A0A0G4EL54</accession>
<sequence>MGTRKVIGLWGGIGSGKTTVCSALEGQPFRVDVINADQLGHAAYAPGEAAVDEIAAAFGSEVRAEDGGINRRALGALVFGSEAKMKTLTDIVWPIIKQKARQRIDELKASPLQSDQGQLIILEAAVLLEASWDELVDEVWVTMVDEAIAKERIMKRNKLDEDAATKRLSSQMSNEERLAKLKELHSLPHVVIWTNRELSSVENDVLSLARKTLNLTLD</sequence>
<keyword evidence="2" id="KW-0067">ATP-binding</keyword>
<dbReference type="GO" id="GO:0005524">
    <property type="term" value="F:ATP binding"/>
    <property type="evidence" value="ECO:0007669"/>
    <property type="project" value="UniProtKB-KW"/>
</dbReference>
<evidence type="ECO:0008006" key="5">
    <source>
        <dbReference type="Google" id="ProtNLM"/>
    </source>
</evidence>
<gene>
    <name evidence="3" type="ORF">Vbra_4028</name>
</gene>
<dbReference type="Gene3D" id="3.40.50.300">
    <property type="entry name" value="P-loop containing nucleotide triphosphate hydrolases"/>
    <property type="match status" value="1"/>
</dbReference>
<keyword evidence="1" id="KW-0547">Nucleotide-binding</keyword>
<dbReference type="HAMAP" id="MF_00376">
    <property type="entry name" value="Dephospho_CoA_kinase"/>
    <property type="match status" value="1"/>
</dbReference>
<protein>
    <recommendedName>
        <fullName evidence="5">Dephospho-CoA kinase</fullName>
    </recommendedName>
</protein>
<organism evidence="3 4">
    <name type="scientific">Vitrella brassicaformis (strain CCMP3155)</name>
    <dbReference type="NCBI Taxonomy" id="1169540"/>
    <lineage>
        <taxon>Eukaryota</taxon>
        <taxon>Sar</taxon>
        <taxon>Alveolata</taxon>
        <taxon>Colpodellida</taxon>
        <taxon>Vitrellaceae</taxon>
        <taxon>Vitrella</taxon>
    </lineage>
</organism>
<proteinExistence type="inferred from homology"/>
<dbReference type="AlphaFoldDB" id="A0A0G4EL54"/>
<dbReference type="NCBIfam" id="TIGR00152">
    <property type="entry name" value="dephospho-CoA kinase"/>
    <property type="match status" value="1"/>
</dbReference>
<dbReference type="InterPro" id="IPR027417">
    <property type="entry name" value="P-loop_NTPase"/>
</dbReference>
<dbReference type="PANTHER" id="PTHR10695">
    <property type="entry name" value="DEPHOSPHO-COA KINASE-RELATED"/>
    <property type="match status" value="1"/>
</dbReference>
<dbReference type="GO" id="GO:0004140">
    <property type="term" value="F:dephospho-CoA kinase activity"/>
    <property type="evidence" value="ECO:0007669"/>
    <property type="project" value="InterPro"/>
</dbReference>
<evidence type="ECO:0000256" key="2">
    <source>
        <dbReference type="ARBA" id="ARBA00022840"/>
    </source>
</evidence>
<evidence type="ECO:0000313" key="4">
    <source>
        <dbReference type="Proteomes" id="UP000041254"/>
    </source>
</evidence>
<dbReference type="InParanoid" id="A0A0G4EL54"/>
<evidence type="ECO:0000256" key="1">
    <source>
        <dbReference type="ARBA" id="ARBA00022741"/>
    </source>
</evidence>
<dbReference type="Pfam" id="PF01121">
    <property type="entry name" value="CoaE"/>
    <property type="match status" value="1"/>
</dbReference>
<evidence type="ECO:0000313" key="3">
    <source>
        <dbReference type="EMBL" id="CEL98141.1"/>
    </source>
</evidence>
<dbReference type="InterPro" id="IPR001977">
    <property type="entry name" value="Depp_CoAkinase"/>
</dbReference>
<dbReference type="GO" id="GO:0015937">
    <property type="term" value="P:coenzyme A biosynthetic process"/>
    <property type="evidence" value="ECO:0007669"/>
    <property type="project" value="InterPro"/>
</dbReference>
<dbReference type="PhylomeDB" id="A0A0G4EL54"/>
<dbReference type="Proteomes" id="UP000041254">
    <property type="component" value="Unassembled WGS sequence"/>
</dbReference>
<name>A0A0G4EL54_VITBC</name>